<evidence type="ECO:0000313" key="2">
    <source>
        <dbReference type="EMBL" id="MDM8563157.1"/>
    </source>
</evidence>
<comment type="caution">
    <text evidence="2">The sequence shown here is derived from an EMBL/GenBank/DDBJ whole genome shotgun (WGS) entry which is preliminary data.</text>
</comment>
<dbReference type="EMBL" id="JAUCGM010000480">
    <property type="protein sequence ID" value="MDM8563157.1"/>
    <property type="molecule type" value="Genomic_DNA"/>
</dbReference>
<feature type="transmembrane region" description="Helical" evidence="1">
    <location>
        <begin position="194"/>
        <end position="211"/>
    </location>
</feature>
<protein>
    <recommendedName>
        <fullName evidence="4">Glycosyltransferase RgtA/B/C/D-like domain-containing protein</fullName>
    </recommendedName>
</protein>
<feature type="transmembrane region" description="Helical" evidence="1">
    <location>
        <begin position="127"/>
        <end position="144"/>
    </location>
</feature>
<feature type="transmembrane region" description="Helical" evidence="1">
    <location>
        <begin position="220"/>
        <end position="244"/>
    </location>
</feature>
<name>A0ABT7VU96_9GAMM</name>
<feature type="transmembrane region" description="Helical" evidence="1">
    <location>
        <begin position="96"/>
        <end position="115"/>
    </location>
</feature>
<feature type="non-terminal residue" evidence="2">
    <location>
        <position position="416"/>
    </location>
</feature>
<feature type="transmembrane region" description="Helical" evidence="1">
    <location>
        <begin position="272"/>
        <end position="291"/>
    </location>
</feature>
<keyword evidence="1" id="KW-0812">Transmembrane</keyword>
<feature type="transmembrane region" description="Helical" evidence="1">
    <location>
        <begin position="390"/>
        <end position="407"/>
    </location>
</feature>
<gene>
    <name evidence="2" type="ORF">QUF54_07375</name>
</gene>
<evidence type="ECO:0000313" key="3">
    <source>
        <dbReference type="Proteomes" id="UP001171945"/>
    </source>
</evidence>
<feature type="transmembrane region" description="Helical" evidence="1">
    <location>
        <begin position="20"/>
        <end position="39"/>
    </location>
</feature>
<feature type="transmembrane region" description="Helical" evidence="1">
    <location>
        <begin position="150"/>
        <end position="166"/>
    </location>
</feature>
<feature type="transmembrane region" description="Helical" evidence="1">
    <location>
        <begin position="71"/>
        <end position="90"/>
    </location>
</feature>
<accession>A0ABT7VU96</accession>
<proteinExistence type="predicted"/>
<sequence length="416" mass="48357">MNFSYPLKLNSGNFSSRLAWGIVSIIGLLSAFFVYYQAFINDERILSLLDFTYLVEHSYRIYLGEMPYKDFGLVLTPGIFLIQAGIFKLFGLNAHAIVLHACFVSFFVVLLNFYIMNKLHKNHVINISLLLPLIFTGQAIFPHAWYNTESLFFCLIALAYLLKVLYYQKKAYWQFFVVGILISLPFFIKQNVGIFFQFFMLLSLFLVSQFSKKELLFKEFLFILTGSVLIPVIFIVTLFMSGALDNFYYQVFQFPSEVRDPITQIGGIIKAYLSYEAVVSYAGVILLWLFLCTPSLSYQTKSYILPLFAPIIFFMTYLASFRYPDLYFATHTITIFFTTIVVFVFFFSNTYQFLINKSGQLFLIFLPMVLLVTSISLFLSWISFAGYIENMYFLLIATVAINTIRFFPNLMTWKIF</sequence>
<evidence type="ECO:0008006" key="4">
    <source>
        <dbReference type="Google" id="ProtNLM"/>
    </source>
</evidence>
<keyword evidence="1" id="KW-1133">Transmembrane helix</keyword>
<keyword evidence="3" id="KW-1185">Reference proteome</keyword>
<evidence type="ECO:0000256" key="1">
    <source>
        <dbReference type="SAM" id="Phobius"/>
    </source>
</evidence>
<feature type="transmembrane region" description="Helical" evidence="1">
    <location>
        <begin position="326"/>
        <end position="349"/>
    </location>
</feature>
<dbReference type="Proteomes" id="UP001171945">
    <property type="component" value="Unassembled WGS sequence"/>
</dbReference>
<feature type="transmembrane region" description="Helical" evidence="1">
    <location>
        <begin position="361"/>
        <end position="384"/>
    </location>
</feature>
<reference evidence="2" key="1">
    <citation type="submission" date="2023-06" db="EMBL/GenBank/DDBJ databases">
        <title>Uncultivated large filamentous bacteria from sulfidic sediments reveal new species and different genomic features in energy metabolism and defense.</title>
        <authorList>
            <person name="Fonseca A."/>
        </authorList>
    </citation>
    <scope>NUCLEOTIDE SEQUENCE</scope>
    <source>
        <strain evidence="2">HSG4</strain>
    </source>
</reference>
<feature type="transmembrane region" description="Helical" evidence="1">
    <location>
        <begin position="303"/>
        <end position="320"/>
    </location>
</feature>
<organism evidence="2 3">
    <name type="scientific">Candidatus Marithioploca araucensis</name>
    <dbReference type="NCBI Taxonomy" id="70273"/>
    <lineage>
        <taxon>Bacteria</taxon>
        <taxon>Pseudomonadati</taxon>
        <taxon>Pseudomonadota</taxon>
        <taxon>Gammaproteobacteria</taxon>
        <taxon>Thiotrichales</taxon>
        <taxon>Thiotrichaceae</taxon>
        <taxon>Candidatus Marithioploca</taxon>
    </lineage>
</organism>
<feature type="transmembrane region" description="Helical" evidence="1">
    <location>
        <begin position="171"/>
        <end position="188"/>
    </location>
</feature>
<keyword evidence="1" id="KW-0472">Membrane</keyword>